<reference evidence="9" key="1">
    <citation type="submission" date="2017-01" db="EMBL/GenBank/DDBJ databases">
        <authorList>
            <person name="Varghese N."/>
            <person name="Submissions S."/>
        </authorList>
    </citation>
    <scope>NUCLEOTIDE SEQUENCE [LARGE SCALE GENOMIC DNA]</scope>
    <source>
        <strain evidence="9">type strain: HArc-</strain>
    </source>
</reference>
<proteinExistence type="inferred from homology"/>
<dbReference type="EMBL" id="FTNR01000008">
    <property type="protein sequence ID" value="SIS03527.1"/>
    <property type="molecule type" value="Genomic_DNA"/>
</dbReference>
<feature type="transmembrane region" description="Helical" evidence="7">
    <location>
        <begin position="299"/>
        <end position="325"/>
    </location>
</feature>
<dbReference type="InterPro" id="IPR002549">
    <property type="entry name" value="AI-2E-like"/>
</dbReference>
<organism evidence="8 9">
    <name type="scientific">Natronorubrum thiooxidans</name>
    <dbReference type="NCBI Taxonomy" id="308853"/>
    <lineage>
        <taxon>Archaea</taxon>
        <taxon>Methanobacteriati</taxon>
        <taxon>Methanobacteriota</taxon>
        <taxon>Stenosarchaea group</taxon>
        <taxon>Halobacteria</taxon>
        <taxon>Halobacteriales</taxon>
        <taxon>Natrialbaceae</taxon>
        <taxon>Natronorubrum</taxon>
    </lineage>
</organism>
<dbReference type="RefSeq" id="WP_076609466.1">
    <property type="nucleotide sequence ID" value="NZ_FTNR01000008.1"/>
</dbReference>
<evidence type="ECO:0000313" key="9">
    <source>
        <dbReference type="Proteomes" id="UP000185936"/>
    </source>
</evidence>
<dbReference type="GO" id="GO:0016020">
    <property type="term" value="C:membrane"/>
    <property type="evidence" value="ECO:0007669"/>
    <property type="project" value="UniProtKB-SubCell"/>
</dbReference>
<sequence>MSDRADPPGWFAEGRALTALAVVSVALAAFIILPYLQYVLLGVVLAYVLAPAQRRLERVISPMLAALALVVVAILTILLPVAYVLAIALRQALELVSAIQDGTLNATDIEQRLEDAGVAVDLAEMYGAYQEPIATGLQGLATSGIEFVSGLPGILIGITVTLFVLFALLRDGERLVAWSQSVIPIDDEIQQELLAELDQLMWASVVGNVGVAAIQAMLLGVGLAVLNVPAVILLTVGTFVFTLLPLIGAFGIWLPVVIYLLAVGEVIPAAALVVYGSLISASDTYLRPALIGRTSAFNSAIIVVGIFGGLVVFGAVGLFIGPVVLGGAKVTLDVFARERSRELQWETEAAGEDVTGDAAVDTESETGISDTGEERDGTDDDRETAAESPAAGETEETATGPQTEPDTETAADSDTDPPP</sequence>
<comment type="similarity">
    <text evidence="2">Belongs to the autoinducer-2 exporter (AI-2E) (TC 2.A.86) family.</text>
</comment>
<protein>
    <submittedName>
        <fullName evidence="8">Predicted PurR-regulated permease PerM</fullName>
    </submittedName>
</protein>
<evidence type="ECO:0000256" key="6">
    <source>
        <dbReference type="SAM" id="MobiDB-lite"/>
    </source>
</evidence>
<keyword evidence="3 7" id="KW-0812">Transmembrane</keyword>
<evidence type="ECO:0000256" key="5">
    <source>
        <dbReference type="ARBA" id="ARBA00023136"/>
    </source>
</evidence>
<evidence type="ECO:0000313" key="8">
    <source>
        <dbReference type="EMBL" id="SIS03527.1"/>
    </source>
</evidence>
<dbReference type="OrthoDB" id="137390at2157"/>
<dbReference type="PANTHER" id="PTHR21716:SF4">
    <property type="entry name" value="TRANSMEMBRANE PROTEIN 245"/>
    <property type="match status" value="1"/>
</dbReference>
<keyword evidence="5 7" id="KW-0472">Membrane</keyword>
<feature type="compositionally biased region" description="Acidic residues" evidence="6">
    <location>
        <begin position="405"/>
        <end position="419"/>
    </location>
</feature>
<dbReference type="PANTHER" id="PTHR21716">
    <property type="entry name" value="TRANSMEMBRANE PROTEIN"/>
    <property type="match status" value="1"/>
</dbReference>
<feature type="transmembrane region" description="Helical" evidence="7">
    <location>
        <begin position="230"/>
        <end position="250"/>
    </location>
</feature>
<keyword evidence="9" id="KW-1185">Reference proteome</keyword>
<evidence type="ECO:0000256" key="4">
    <source>
        <dbReference type="ARBA" id="ARBA00022989"/>
    </source>
</evidence>
<gene>
    <name evidence="8" type="ORF">SAMN05421752_10864</name>
</gene>
<evidence type="ECO:0000256" key="1">
    <source>
        <dbReference type="ARBA" id="ARBA00004141"/>
    </source>
</evidence>
<feature type="compositionally biased region" description="Acidic residues" evidence="6">
    <location>
        <begin position="349"/>
        <end position="364"/>
    </location>
</feature>
<feature type="transmembrane region" description="Helical" evidence="7">
    <location>
        <begin position="147"/>
        <end position="169"/>
    </location>
</feature>
<comment type="subcellular location">
    <subcellularLocation>
        <location evidence="1">Membrane</location>
        <topology evidence="1">Multi-pass membrane protein</topology>
    </subcellularLocation>
</comment>
<feature type="transmembrane region" description="Helical" evidence="7">
    <location>
        <begin position="257"/>
        <end position="279"/>
    </location>
</feature>
<name>A0A1N7FTD7_9EURY</name>
<feature type="region of interest" description="Disordered" evidence="6">
    <location>
        <begin position="345"/>
        <end position="419"/>
    </location>
</feature>
<feature type="transmembrane region" description="Helical" evidence="7">
    <location>
        <begin position="200"/>
        <end position="224"/>
    </location>
</feature>
<feature type="compositionally biased region" description="Acidic residues" evidence="6">
    <location>
        <begin position="371"/>
        <end position="382"/>
    </location>
</feature>
<feature type="transmembrane region" description="Helical" evidence="7">
    <location>
        <begin position="20"/>
        <end position="50"/>
    </location>
</feature>
<keyword evidence="4 7" id="KW-1133">Transmembrane helix</keyword>
<dbReference type="Proteomes" id="UP000185936">
    <property type="component" value="Unassembled WGS sequence"/>
</dbReference>
<dbReference type="Pfam" id="PF01594">
    <property type="entry name" value="AI-2E_transport"/>
    <property type="match status" value="1"/>
</dbReference>
<dbReference type="AlphaFoldDB" id="A0A1N7FTD7"/>
<feature type="transmembrane region" description="Helical" evidence="7">
    <location>
        <begin position="62"/>
        <end position="89"/>
    </location>
</feature>
<evidence type="ECO:0000256" key="2">
    <source>
        <dbReference type="ARBA" id="ARBA00009773"/>
    </source>
</evidence>
<dbReference type="STRING" id="308853.SAMN05421752_10864"/>
<accession>A0A1N7FTD7</accession>
<evidence type="ECO:0000256" key="3">
    <source>
        <dbReference type="ARBA" id="ARBA00022692"/>
    </source>
</evidence>
<evidence type="ECO:0000256" key="7">
    <source>
        <dbReference type="SAM" id="Phobius"/>
    </source>
</evidence>